<dbReference type="SUPFAM" id="SSF55781">
    <property type="entry name" value="GAF domain-like"/>
    <property type="match status" value="2"/>
</dbReference>
<feature type="region of interest" description="Disordered" evidence="8">
    <location>
        <begin position="1"/>
        <end position="33"/>
    </location>
</feature>
<dbReference type="SMART" id="SM00471">
    <property type="entry name" value="HDc"/>
    <property type="match status" value="1"/>
</dbReference>
<dbReference type="Proteomes" id="UP000515135">
    <property type="component" value="Unplaced"/>
</dbReference>
<feature type="region of interest" description="Disordered" evidence="8">
    <location>
        <begin position="940"/>
        <end position="1014"/>
    </location>
</feature>
<keyword evidence="3 7" id="KW-0378">Hydrolase</keyword>
<feature type="binding site" evidence="6">
    <location>
        <position position="841"/>
    </location>
    <ligand>
        <name>Zn(2+)</name>
        <dbReference type="ChEBI" id="CHEBI:29105"/>
        <label>1</label>
    </ligand>
</feature>
<dbReference type="GO" id="GO:0007165">
    <property type="term" value="P:signal transduction"/>
    <property type="evidence" value="ECO:0007669"/>
    <property type="project" value="InterPro"/>
</dbReference>
<comment type="similarity">
    <text evidence="7">Belongs to the cyclic nucleotide phosphodiesterase family.</text>
</comment>
<comment type="cofactor">
    <cofactor evidence="7">
        <name>a divalent metal cation</name>
        <dbReference type="ChEBI" id="CHEBI:60240"/>
    </cofactor>
    <text evidence="7">Binds 2 divalent metal cations per subunit. Site 1 may preferentially bind zinc ions, while site 2 has a preference for magnesium and/or manganese ions.</text>
</comment>
<dbReference type="Pfam" id="PF01590">
    <property type="entry name" value="GAF"/>
    <property type="match status" value="1"/>
</dbReference>
<dbReference type="KEGG" id="bbel:109481023"/>
<dbReference type="InterPro" id="IPR023174">
    <property type="entry name" value="PDEase_CS"/>
</dbReference>
<feature type="binding site" evidence="6">
    <location>
        <position position="731"/>
    </location>
    <ligand>
        <name>Zn(2+)</name>
        <dbReference type="ChEBI" id="CHEBI:29105"/>
        <label>2</label>
    </ligand>
</feature>
<dbReference type="InterPro" id="IPR029016">
    <property type="entry name" value="GAF-like_dom_sf"/>
</dbReference>
<feature type="binding site" evidence="5">
    <location>
        <begin position="692"/>
        <end position="696"/>
    </location>
    <ligand>
        <name>AMP</name>
        <dbReference type="ChEBI" id="CHEBI:456215"/>
    </ligand>
</feature>
<dbReference type="FunFam" id="1.10.1300.10:FF:000041">
    <property type="entry name" value="Phosphodiesterase 5A, cGMP-specific, a"/>
    <property type="match status" value="1"/>
</dbReference>
<name>A0A6P5AB88_BRABE</name>
<evidence type="ECO:0000256" key="1">
    <source>
        <dbReference type="ARBA" id="ARBA00022535"/>
    </source>
</evidence>
<keyword evidence="2 6" id="KW-0479">Metal-binding</keyword>
<dbReference type="GeneID" id="109481023"/>
<dbReference type="PROSITE" id="PS51845">
    <property type="entry name" value="PDEASE_I_2"/>
    <property type="match status" value="1"/>
</dbReference>
<keyword evidence="1" id="KW-0140">cGMP</keyword>
<dbReference type="InterPro" id="IPR003018">
    <property type="entry name" value="GAF"/>
</dbReference>
<evidence type="ECO:0000259" key="9">
    <source>
        <dbReference type="PROSITE" id="PS51845"/>
    </source>
</evidence>
<feature type="binding site" evidence="6">
    <location>
        <position position="731"/>
    </location>
    <ligand>
        <name>Zn(2+)</name>
        <dbReference type="ChEBI" id="CHEBI:29105"/>
        <label>1</label>
    </ligand>
</feature>
<evidence type="ECO:0000256" key="3">
    <source>
        <dbReference type="ARBA" id="ARBA00022801"/>
    </source>
</evidence>
<dbReference type="GO" id="GO:0046872">
    <property type="term" value="F:metal ion binding"/>
    <property type="evidence" value="ECO:0007669"/>
    <property type="project" value="UniProtKB-KW"/>
</dbReference>
<dbReference type="SMART" id="SM00065">
    <property type="entry name" value="GAF"/>
    <property type="match status" value="2"/>
</dbReference>
<gene>
    <name evidence="11" type="primary">LOC109481023</name>
</gene>
<dbReference type="FunFam" id="3.30.450.40:FF:000067">
    <property type="entry name" value="Phosphodiesterase"/>
    <property type="match status" value="1"/>
</dbReference>
<dbReference type="RefSeq" id="XP_019639056.1">
    <property type="nucleotide sequence ID" value="XM_019783497.1"/>
</dbReference>
<feature type="compositionally biased region" description="Low complexity" evidence="8">
    <location>
        <begin position="985"/>
        <end position="1000"/>
    </location>
</feature>
<evidence type="ECO:0000256" key="8">
    <source>
        <dbReference type="SAM" id="MobiDB-lite"/>
    </source>
</evidence>
<feature type="compositionally biased region" description="Pro residues" evidence="8">
    <location>
        <begin position="1"/>
        <end position="11"/>
    </location>
</feature>
<feature type="compositionally biased region" description="Basic and acidic residues" evidence="8">
    <location>
        <begin position="93"/>
        <end position="104"/>
    </location>
</feature>
<dbReference type="SUPFAM" id="SSF109604">
    <property type="entry name" value="HD-domain/PDEase-like"/>
    <property type="match status" value="1"/>
</dbReference>
<dbReference type="PROSITE" id="PS00126">
    <property type="entry name" value="PDEASE_I_1"/>
    <property type="match status" value="1"/>
</dbReference>
<keyword evidence="10" id="KW-1185">Reference proteome</keyword>
<dbReference type="PANTHER" id="PTHR11347">
    <property type="entry name" value="CYCLIC NUCLEOTIDE PHOSPHODIESTERASE"/>
    <property type="match status" value="1"/>
</dbReference>
<feature type="binding site" evidence="6">
    <location>
        <position position="730"/>
    </location>
    <ligand>
        <name>Zn(2+)</name>
        <dbReference type="ChEBI" id="CHEBI:29105"/>
        <label>1</label>
    </ligand>
</feature>
<protein>
    <recommendedName>
        <fullName evidence="7">Phosphodiesterase</fullName>
        <ecNumber evidence="7">3.1.4.-</ecNumber>
    </recommendedName>
</protein>
<evidence type="ECO:0000256" key="2">
    <source>
        <dbReference type="ARBA" id="ARBA00022723"/>
    </source>
</evidence>
<feature type="compositionally biased region" description="Basic and acidic residues" evidence="8">
    <location>
        <begin position="957"/>
        <end position="983"/>
    </location>
</feature>
<sequence length="1014" mass="114047">MDLPPKSPRQLPPLRRHNGRSISPLHSSGRRVSPVAVADGSVCATLTTGRSWREDLRSGSETEGGRQCPAGSCGCKAALPHCTVRHKSWATEKSRSVGRKDTGVDFHFGLEPGREGWPGEREGQAGGKRHESRFPKMGSSEGLSVDHVRQYLYDNPEFLDSFVPGTVPMETLDRWRLQRMKRQYRQQMNNDMSGSRRPNAGLLKRTSSLKIGRYTGPDKREHLHELTEQIGTHPNHLLLLYEVTLSIKIATNADGFNAYGIDDNGEEIFLIIPDALEPEESDEEVSAPSWPVCEGTTVAAFVAATSQPVKTTHVLGHDQYPEGLGANCAAASSILCLPILRSNGTLAGIAELYRTIGSHVFSDEEEETANTILLWGGLALHNAEMVDMMMKQKQLNDFLLSVTRSIFQDIVSMDTVIMKIMNHAQKLVTADRASLFLVDSKTNELYARIFDVGSNVSLDEPEGEKIERKEISRRTSYSVEELGQALTHVNRNDIRFPMDRGIGGHVATTGETLNIKDAYQDGRFNRDVDLQTGYHTKTILCMPIYNRGSIIGVVQMVNKLAGPFSTADEEAFEKFAVYCGLALHHAKLYDKIRRSEQKYKVALDVLSYHSTCSECEFQLLKQALDNAEQLPDVEEVELARFEYSPWSIPDDVKPLYVILMFKDLFCMSKFDMEQLIRFTMTVRKNYRPVPYHNWSHAFSVAHCAYTVIKTSQDVFTGLECLALFVACLCHDLDHRGKSNMFMVKSSSPLAAVYSTSTMEHHHFNQTITILQHEGHNIFKHLSSEEYKQVLGYIKHAILATDLALYFGNSDRLREVVAKDEFSWENEDHRELVRAVTMTACDLSAIVKPWEIQQETVKVIFEEFYNQGDEERARGQEPAPMMDRRRAHELPANQVGFISGICLPCYRILAKVIPGCEPMVEGTLKNLEQWKILANKQKAKEEREKSLSQETPEEEPKEEVVTEARKDPDEKEQTDQSPAKERVLPRVSSHSRARSSSLGDSIDATIEEGDEGGAD</sequence>
<feature type="active site" description="Proton donor" evidence="4">
    <location>
        <position position="692"/>
    </location>
</feature>
<evidence type="ECO:0000313" key="10">
    <source>
        <dbReference type="Proteomes" id="UP000515135"/>
    </source>
</evidence>
<feature type="compositionally biased region" description="Acidic residues" evidence="8">
    <location>
        <begin position="1004"/>
        <end position="1014"/>
    </location>
</feature>
<feature type="domain" description="PDEase" evidence="9">
    <location>
        <begin position="613"/>
        <end position="936"/>
    </location>
</feature>
<reference evidence="11" key="1">
    <citation type="submission" date="2025-08" db="UniProtKB">
        <authorList>
            <consortium name="RefSeq"/>
        </authorList>
    </citation>
    <scope>IDENTIFICATION</scope>
    <source>
        <tissue evidence="11">Gonad</tissue>
    </source>
</reference>
<feature type="compositionally biased region" description="Basic and acidic residues" evidence="8">
    <location>
        <begin position="112"/>
        <end position="134"/>
    </location>
</feature>
<dbReference type="EC" id="3.1.4.-" evidence="7"/>
<dbReference type="InterPro" id="IPR003607">
    <property type="entry name" value="HD/PDEase_dom"/>
</dbReference>
<dbReference type="Gene3D" id="3.30.450.40">
    <property type="match status" value="2"/>
</dbReference>
<feature type="binding site" evidence="5">
    <location>
        <position position="731"/>
    </location>
    <ligand>
        <name>AMP</name>
        <dbReference type="ChEBI" id="CHEBI:456215"/>
    </ligand>
</feature>
<dbReference type="OrthoDB" id="295473at2759"/>
<feature type="region of interest" description="Disordered" evidence="8">
    <location>
        <begin position="93"/>
        <end position="140"/>
    </location>
</feature>
<feature type="binding site" evidence="6">
    <location>
        <position position="696"/>
    </location>
    <ligand>
        <name>Zn(2+)</name>
        <dbReference type="ChEBI" id="CHEBI:29105"/>
        <label>1</label>
    </ligand>
</feature>
<feature type="binding site" evidence="5">
    <location>
        <position position="841"/>
    </location>
    <ligand>
        <name>AMP</name>
        <dbReference type="ChEBI" id="CHEBI:456215"/>
    </ligand>
</feature>
<dbReference type="CDD" id="cd00077">
    <property type="entry name" value="HDc"/>
    <property type="match status" value="1"/>
</dbReference>
<evidence type="ECO:0000313" key="11">
    <source>
        <dbReference type="RefSeq" id="XP_019639056.1"/>
    </source>
</evidence>
<evidence type="ECO:0000256" key="5">
    <source>
        <dbReference type="PIRSR" id="PIRSR623088-2"/>
    </source>
</evidence>
<dbReference type="AlphaFoldDB" id="A0A6P5AB88"/>
<evidence type="ECO:0000256" key="7">
    <source>
        <dbReference type="RuleBase" id="RU363067"/>
    </source>
</evidence>
<organism evidence="10 11">
    <name type="scientific">Branchiostoma belcheri</name>
    <name type="common">Amphioxus</name>
    <dbReference type="NCBI Taxonomy" id="7741"/>
    <lineage>
        <taxon>Eukaryota</taxon>
        <taxon>Metazoa</taxon>
        <taxon>Chordata</taxon>
        <taxon>Cephalochordata</taxon>
        <taxon>Leptocardii</taxon>
        <taxon>Amphioxiformes</taxon>
        <taxon>Branchiostomatidae</taxon>
        <taxon>Branchiostoma</taxon>
    </lineage>
</organism>
<dbReference type="Pfam" id="PF00233">
    <property type="entry name" value="PDEase_I"/>
    <property type="match status" value="1"/>
</dbReference>
<dbReference type="GO" id="GO:0004114">
    <property type="term" value="F:3',5'-cyclic-nucleotide phosphodiesterase activity"/>
    <property type="evidence" value="ECO:0007669"/>
    <property type="project" value="InterPro"/>
</dbReference>
<feature type="binding site" evidence="5">
    <location>
        <position position="893"/>
    </location>
    <ligand>
        <name>AMP</name>
        <dbReference type="ChEBI" id="CHEBI:456215"/>
    </ligand>
</feature>
<proteinExistence type="inferred from homology"/>
<dbReference type="FunFam" id="1.10.1300.10:FF:000044">
    <property type="entry name" value="Phosphodiesterase"/>
    <property type="match status" value="1"/>
</dbReference>
<dbReference type="PRINTS" id="PR00387">
    <property type="entry name" value="PDIESTERASE1"/>
</dbReference>
<dbReference type="InterPro" id="IPR023088">
    <property type="entry name" value="PDEase"/>
</dbReference>
<dbReference type="InterPro" id="IPR036971">
    <property type="entry name" value="PDEase_catalytic_dom_sf"/>
</dbReference>
<dbReference type="Gene3D" id="1.10.1300.10">
    <property type="entry name" value="3'5'-cyclic nucleotide phosphodiesterase, catalytic domain"/>
    <property type="match status" value="1"/>
</dbReference>
<dbReference type="InterPro" id="IPR002073">
    <property type="entry name" value="PDEase_catalytic_dom"/>
</dbReference>
<evidence type="ECO:0000256" key="6">
    <source>
        <dbReference type="PIRSR" id="PIRSR623088-3"/>
    </source>
</evidence>
<accession>A0A6P5AB88</accession>
<evidence type="ECO:0000256" key="4">
    <source>
        <dbReference type="PIRSR" id="PIRSR623088-1"/>
    </source>
</evidence>